<dbReference type="InterPro" id="IPR011249">
    <property type="entry name" value="Metalloenz_LuxS/M16"/>
</dbReference>
<evidence type="ECO:0000313" key="6">
    <source>
        <dbReference type="EMBL" id="ROS04823.1"/>
    </source>
</evidence>
<dbReference type="SMART" id="SM01264">
    <property type="entry name" value="M16C_associated"/>
    <property type="match status" value="1"/>
</dbReference>
<dbReference type="Proteomes" id="UP000275394">
    <property type="component" value="Unassembled WGS sequence"/>
</dbReference>
<dbReference type="GO" id="GO:0046872">
    <property type="term" value="F:metal ion binding"/>
    <property type="evidence" value="ECO:0007669"/>
    <property type="project" value="InterPro"/>
</dbReference>
<dbReference type="PANTHER" id="PTHR43016">
    <property type="entry name" value="PRESEQUENCE PROTEASE"/>
    <property type="match status" value="1"/>
</dbReference>
<dbReference type="FunFam" id="3.30.830.10:FF:000011">
    <property type="entry name" value="Presequence protease, mitochondrial"/>
    <property type="match status" value="1"/>
</dbReference>
<dbReference type="EMBL" id="RKHR01000003">
    <property type="protein sequence ID" value="ROS04823.1"/>
    <property type="molecule type" value="Genomic_DNA"/>
</dbReference>
<evidence type="ECO:0000256" key="4">
    <source>
        <dbReference type="SAM" id="MobiDB-lite"/>
    </source>
</evidence>
<dbReference type="InterPro" id="IPR001431">
    <property type="entry name" value="Pept_M16_Zn_BS"/>
</dbReference>
<evidence type="ECO:0000256" key="1">
    <source>
        <dbReference type="ARBA" id="ARBA00001947"/>
    </source>
</evidence>
<feature type="domain" description="Peptidase M16C associated" evidence="5">
    <location>
        <begin position="465"/>
        <end position="712"/>
    </location>
</feature>
<dbReference type="Pfam" id="PF00675">
    <property type="entry name" value="Peptidase_M16"/>
    <property type="match status" value="1"/>
</dbReference>
<accession>A0A3N2DYA0</accession>
<organism evidence="6 7">
    <name type="scientific">Sinobacterium caligoides</name>
    <dbReference type="NCBI Taxonomy" id="933926"/>
    <lineage>
        <taxon>Bacteria</taxon>
        <taxon>Pseudomonadati</taxon>
        <taxon>Pseudomonadota</taxon>
        <taxon>Gammaproteobacteria</taxon>
        <taxon>Cellvibrionales</taxon>
        <taxon>Spongiibacteraceae</taxon>
        <taxon>Sinobacterium</taxon>
    </lineage>
</organism>
<evidence type="ECO:0000313" key="7">
    <source>
        <dbReference type="Proteomes" id="UP000275394"/>
    </source>
</evidence>
<feature type="compositionally biased region" description="Basic and acidic residues" evidence="4">
    <location>
        <begin position="904"/>
        <end position="917"/>
    </location>
</feature>
<dbReference type="Pfam" id="PF05193">
    <property type="entry name" value="Peptidase_M16_C"/>
    <property type="match status" value="1"/>
</dbReference>
<dbReference type="GO" id="GO:0004222">
    <property type="term" value="F:metalloendopeptidase activity"/>
    <property type="evidence" value="ECO:0007669"/>
    <property type="project" value="InterPro"/>
</dbReference>
<comment type="caution">
    <text evidence="6">The sequence shown here is derived from an EMBL/GenBank/DDBJ whole genome shotgun (WGS) entry which is preliminary data.</text>
</comment>
<dbReference type="InterPro" id="IPR055130">
    <property type="entry name" value="PreP_C"/>
</dbReference>
<dbReference type="RefSeq" id="WP_123710791.1">
    <property type="nucleotide sequence ID" value="NZ_RKHR01000003.1"/>
</dbReference>
<comment type="cofactor">
    <cofactor evidence="1">
        <name>Zn(2+)</name>
        <dbReference type="ChEBI" id="CHEBI:29105"/>
    </cofactor>
</comment>
<comment type="similarity">
    <text evidence="2 3">Belongs to the peptidase M16 family.</text>
</comment>
<keyword evidence="7" id="KW-1185">Reference proteome</keyword>
<proteinExistence type="inferred from homology"/>
<feature type="region of interest" description="Disordered" evidence="4">
    <location>
        <begin position="898"/>
        <end position="917"/>
    </location>
</feature>
<name>A0A3N2DYA0_9GAMM</name>
<dbReference type="SUPFAM" id="SSF63411">
    <property type="entry name" value="LuxS/MPP-like metallohydrolase"/>
    <property type="match status" value="4"/>
</dbReference>
<dbReference type="GO" id="GO:0006508">
    <property type="term" value="P:proteolysis"/>
    <property type="evidence" value="ECO:0007669"/>
    <property type="project" value="InterPro"/>
</dbReference>
<dbReference type="OrthoDB" id="9762027at2"/>
<evidence type="ECO:0000256" key="3">
    <source>
        <dbReference type="RuleBase" id="RU004447"/>
    </source>
</evidence>
<evidence type="ECO:0000259" key="5">
    <source>
        <dbReference type="SMART" id="SM01264"/>
    </source>
</evidence>
<dbReference type="InterPro" id="IPR013578">
    <property type="entry name" value="Peptidase_M16C_assoc"/>
</dbReference>
<dbReference type="InterPro" id="IPR007863">
    <property type="entry name" value="Peptidase_M16_C"/>
</dbReference>
<protein>
    <recommendedName>
        <fullName evidence="5">Peptidase M16C associated domain-containing protein</fullName>
    </recommendedName>
</protein>
<dbReference type="Gene3D" id="3.30.830.10">
    <property type="entry name" value="Metalloenzyme, LuxS/M16 peptidase-like"/>
    <property type="match status" value="4"/>
</dbReference>
<dbReference type="Pfam" id="PF08367">
    <property type="entry name" value="M16C_assoc"/>
    <property type="match status" value="1"/>
</dbReference>
<dbReference type="InterPro" id="IPR011765">
    <property type="entry name" value="Pept_M16_N"/>
</dbReference>
<dbReference type="PANTHER" id="PTHR43016:SF13">
    <property type="entry name" value="PRESEQUENCE PROTEASE, MITOCHONDRIAL"/>
    <property type="match status" value="1"/>
</dbReference>
<gene>
    <name evidence="6" type="ORF">EDC56_0336</name>
</gene>
<evidence type="ECO:0000256" key="2">
    <source>
        <dbReference type="ARBA" id="ARBA00007261"/>
    </source>
</evidence>
<sequence>MSQVIAHKSFELIRQQRIDTLNINIEHYRHRVTGAEHYHLAADLDENVFLVGLRTVPEDSTGVAHILEHTALCGSEKYPVRDPFFMMIRRSLNTFMNAFTSSDWTAYPFASQNRKDFDNLLQVYLDAVFCSRLDPLDFAQEGHRVEFTEANNIESALEFKGVVFNEMKGAMSSVSSTLWQTLSKYLFPTTTYHHNSGGEPECIPNLSYDELKAFYQSHYHPSNAIFMTFGDIPAVEHQEKFEQLALHKFTALDETIAVGREQRFNAPIKVEEFYALDDGDSEDKSHVVLGWLWGKNTSLDDMLEGQLLSGLLLDNSASPLRQVLETSDLGTAPSPLCGLEDSNHELTFACGMEGTNPEQANAIEELILSTLKKAKEEGFEQQQVDAVLHQLELHQREIGGDGYPYGLQLIMQILSTAAHRGDPISMLDLDPALEKLRQRASQPGYIAELIERLLLNNQHRVTLVMKPDTELSQRRSSAESARLAEIKEGMSLVEKQQVVDQTEALNARQMQEDDESILPKVGLEDVPANKPHPEYQQCDVAGMKLNQYAAGCNGIGYQQIIVELPELSDRECDILPYYCRSMTELGIGEDDYLTTQQRQANIVGSITAFTSLRGKIDNEQDVRGYFVLSSKALARNHVAQSALMLETFEGIKFDEHSRIRELIAQARGRREQGITGNGHGLAMLAASSRLSPISALSHRTSGLKGLQAIKTLDDELKDDAKLAAFATELAALHSKLLQSPRQLLEIAEQESLTQNQQDLSALWQPTTLQPASAFKLPTTRNNCRQVWAVNSQVNFCAKAYPTVPVDHADAAPLTVLGGFLRNGHLHRAIREQGGAYGAGASQESSQAVFRFFSYRDPRTEETLNDFDQAVQWLLDNEHEWQKVEEAILGVIGSLDKPSSPAGEAKSHFHNELFDRSPEQRQRFRQRILAVTADDLKRVARQYLTKQNESLVIVTNAGTADQLGEFIEQQACELIKV</sequence>
<reference evidence="6 7" key="1">
    <citation type="submission" date="2018-11" db="EMBL/GenBank/DDBJ databases">
        <title>Genomic Encyclopedia of Type Strains, Phase IV (KMG-IV): sequencing the most valuable type-strain genomes for metagenomic binning, comparative biology and taxonomic classification.</title>
        <authorList>
            <person name="Goeker M."/>
        </authorList>
    </citation>
    <scope>NUCLEOTIDE SEQUENCE [LARGE SCALE GENOMIC DNA]</scope>
    <source>
        <strain evidence="6 7">DSM 100316</strain>
    </source>
</reference>
<dbReference type="Pfam" id="PF22516">
    <property type="entry name" value="PreP_C"/>
    <property type="match status" value="1"/>
</dbReference>
<dbReference type="PROSITE" id="PS00143">
    <property type="entry name" value="INSULINASE"/>
    <property type="match status" value="1"/>
</dbReference>
<dbReference type="AlphaFoldDB" id="A0A3N2DYA0"/>